<evidence type="ECO:0000313" key="2">
    <source>
        <dbReference type="EMBL" id="CAI2387787.1"/>
    </source>
</evidence>
<evidence type="ECO:0000256" key="1">
    <source>
        <dbReference type="SAM" id="MobiDB-lite"/>
    </source>
</evidence>
<accession>A0AAD2DB50</accession>
<proteinExistence type="predicted"/>
<dbReference type="EMBL" id="CAMPGE010030272">
    <property type="protein sequence ID" value="CAI2387787.1"/>
    <property type="molecule type" value="Genomic_DNA"/>
</dbReference>
<feature type="compositionally biased region" description="Polar residues" evidence="1">
    <location>
        <begin position="98"/>
        <end position="114"/>
    </location>
</feature>
<gene>
    <name evidence="2" type="ORF">ECRASSUSDP1_LOCUS29421</name>
</gene>
<sequence length="254" mass="29433">MFTSPKNFYPKMKEINKSVIKERLFPLKGKQTVGHQRNFNGSQSMFDNLYNSQMNSSHYCNSSFYDNISEADLGLLKSYPKMSSFKQERTMNKKSRQICENSSGNFSKNTLFPMPQNNFQIRKKTILKKSEYNPSSPKKSEKEPNTTSLRYSKAKEIKNLITKITKNRQRKELKRTGEFELSLKQSGFKKKKTIKEYGFSNFSRQRISLGTDDIVGLKWDAPRMAKIGQRSRYKAVSQNVSPRGLATAIVELRE</sequence>
<feature type="region of interest" description="Disordered" evidence="1">
    <location>
        <begin position="128"/>
        <end position="150"/>
    </location>
</feature>
<comment type="caution">
    <text evidence="2">The sequence shown here is derived from an EMBL/GenBank/DDBJ whole genome shotgun (WGS) entry which is preliminary data.</text>
</comment>
<dbReference type="AlphaFoldDB" id="A0AAD2DB50"/>
<keyword evidence="3" id="KW-1185">Reference proteome</keyword>
<evidence type="ECO:0000313" key="3">
    <source>
        <dbReference type="Proteomes" id="UP001295684"/>
    </source>
</evidence>
<dbReference type="Proteomes" id="UP001295684">
    <property type="component" value="Unassembled WGS sequence"/>
</dbReference>
<protein>
    <submittedName>
        <fullName evidence="2">Uncharacterized protein</fullName>
    </submittedName>
</protein>
<organism evidence="2 3">
    <name type="scientific">Euplotes crassus</name>
    <dbReference type="NCBI Taxonomy" id="5936"/>
    <lineage>
        <taxon>Eukaryota</taxon>
        <taxon>Sar</taxon>
        <taxon>Alveolata</taxon>
        <taxon>Ciliophora</taxon>
        <taxon>Intramacronucleata</taxon>
        <taxon>Spirotrichea</taxon>
        <taxon>Hypotrichia</taxon>
        <taxon>Euplotida</taxon>
        <taxon>Euplotidae</taxon>
        <taxon>Moneuplotes</taxon>
    </lineage>
</organism>
<feature type="region of interest" description="Disordered" evidence="1">
    <location>
        <begin position="89"/>
        <end position="114"/>
    </location>
</feature>
<reference evidence="2" key="1">
    <citation type="submission" date="2023-07" db="EMBL/GenBank/DDBJ databases">
        <authorList>
            <consortium name="AG Swart"/>
            <person name="Singh M."/>
            <person name="Singh A."/>
            <person name="Seah K."/>
            <person name="Emmerich C."/>
        </authorList>
    </citation>
    <scope>NUCLEOTIDE SEQUENCE</scope>
    <source>
        <strain evidence="2">DP1</strain>
    </source>
</reference>
<name>A0AAD2DB50_EUPCR</name>